<reference evidence="2" key="2">
    <citation type="journal article" date="2015" name="Data Brief">
        <title>Shoot transcriptome of the giant reed, Arundo donax.</title>
        <authorList>
            <person name="Barrero R.A."/>
            <person name="Guerrero F.D."/>
            <person name="Moolhuijzen P."/>
            <person name="Goolsby J.A."/>
            <person name="Tidwell J."/>
            <person name="Bellgard S.E."/>
            <person name="Bellgard M.I."/>
        </authorList>
    </citation>
    <scope>NUCLEOTIDE SEQUENCE</scope>
    <source>
        <tissue evidence="2">Shoot tissue taken approximately 20 cm above the soil surface</tissue>
    </source>
</reference>
<organism evidence="2">
    <name type="scientific">Arundo donax</name>
    <name type="common">Giant reed</name>
    <name type="synonym">Donax arundinaceus</name>
    <dbReference type="NCBI Taxonomy" id="35708"/>
    <lineage>
        <taxon>Eukaryota</taxon>
        <taxon>Viridiplantae</taxon>
        <taxon>Streptophyta</taxon>
        <taxon>Embryophyta</taxon>
        <taxon>Tracheophyta</taxon>
        <taxon>Spermatophyta</taxon>
        <taxon>Magnoliopsida</taxon>
        <taxon>Liliopsida</taxon>
        <taxon>Poales</taxon>
        <taxon>Poaceae</taxon>
        <taxon>PACMAD clade</taxon>
        <taxon>Arundinoideae</taxon>
        <taxon>Arundineae</taxon>
        <taxon>Arundo</taxon>
    </lineage>
</organism>
<dbReference type="AlphaFoldDB" id="A0A0A9EHB7"/>
<name>A0A0A9EHB7_ARUDO</name>
<keyword evidence="1" id="KW-0812">Transmembrane</keyword>
<keyword evidence="1" id="KW-1133">Transmembrane helix</keyword>
<evidence type="ECO:0000256" key="1">
    <source>
        <dbReference type="SAM" id="Phobius"/>
    </source>
</evidence>
<dbReference type="EMBL" id="GBRH01200640">
    <property type="protein sequence ID" value="JAD97255.1"/>
    <property type="molecule type" value="Transcribed_RNA"/>
</dbReference>
<feature type="transmembrane region" description="Helical" evidence="1">
    <location>
        <begin position="22"/>
        <end position="44"/>
    </location>
</feature>
<protein>
    <submittedName>
        <fullName evidence="2">Uncharacterized protein</fullName>
    </submittedName>
</protein>
<accession>A0A0A9EHB7</accession>
<evidence type="ECO:0000313" key="2">
    <source>
        <dbReference type="EMBL" id="JAD97255.1"/>
    </source>
</evidence>
<keyword evidence="1" id="KW-0472">Membrane</keyword>
<proteinExistence type="predicted"/>
<sequence length="49" mass="5816">MFVDMKSVMKSFISSSSFFNEFVVFFIKNNPVNFLCITFFVLIFQPMVF</sequence>
<reference evidence="2" key="1">
    <citation type="submission" date="2014-09" db="EMBL/GenBank/DDBJ databases">
        <authorList>
            <person name="Magalhaes I.L.F."/>
            <person name="Oliveira U."/>
            <person name="Santos F.R."/>
            <person name="Vidigal T.H.D.A."/>
            <person name="Brescovit A.D."/>
            <person name="Santos A.J."/>
        </authorList>
    </citation>
    <scope>NUCLEOTIDE SEQUENCE</scope>
    <source>
        <tissue evidence="2">Shoot tissue taken approximately 20 cm above the soil surface</tissue>
    </source>
</reference>